<gene>
    <name evidence="1" type="ORF">AGLY_005105</name>
</gene>
<evidence type="ECO:0000313" key="2">
    <source>
        <dbReference type="Proteomes" id="UP000475862"/>
    </source>
</evidence>
<protein>
    <submittedName>
        <fullName evidence="1">Uncharacterized protein</fullName>
    </submittedName>
</protein>
<dbReference type="EMBL" id="VYZN01000014">
    <property type="protein sequence ID" value="KAE9539853.1"/>
    <property type="molecule type" value="Genomic_DNA"/>
</dbReference>
<dbReference type="AlphaFoldDB" id="A0A6G0TY75"/>
<name>A0A6G0TY75_APHGL</name>
<keyword evidence="2" id="KW-1185">Reference proteome</keyword>
<accession>A0A6G0TY75</accession>
<reference evidence="1 2" key="1">
    <citation type="submission" date="2019-08" db="EMBL/GenBank/DDBJ databases">
        <title>The genome of the soybean aphid Biotype 1, its phylome, world population structure and adaptation to the North American continent.</title>
        <authorList>
            <person name="Giordano R."/>
            <person name="Donthu R.K."/>
            <person name="Hernandez A.G."/>
            <person name="Wright C.L."/>
            <person name="Zimin A.V."/>
        </authorList>
    </citation>
    <scope>NUCLEOTIDE SEQUENCE [LARGE SCALE GENOMIC DNA]</scope>
    <source>
        <tissue evidence="1">Whole aphids</tissue>
    </source>
</reference>
<dbReference type="Proteomes" id="UP000475862">
    <property type="component" value="Unassembled WGS sequence"/>
</dbReference>
<organism evidence="1 2">
    <name type="scientific">Aphis glycines</name>
    <name type="common">Soybean aphid</name>
    <dbReference type="NCBI Taxonomy" id="307491"/>
    <lineage>
        <taxon>Eukaryota</taxon>
        <taxon>Metazoa</taxon>
        <taxon>Ecdysozoa</taxon>
        <taxon>Arthropoda</taxon>
        <taxon>Hexapoda</taxon>
        <taxon>Insecta</taxon>
        <taxon>Pterygota</taxon>
        <taxon>Neoptera</taxon>
        <taxon>Paraneoptera</taxon>
        <taxon>Hemiptera</taxon>
        <taxon>Sternorrhyncha</taxon>
        <taxon>Aphidomorpha</taxon>
        <taxon>Aphidoidea</taxon>
        <taxon>Aphididae</taxon>
        <taxon>Aphidini</taxon>
        <taxon>Aphis</taxon>
        <taxon>Aphis</taxon>
    </lineage>
</organism>
<proteinExistence type="predicted"/>
<comment type="caution">
    <text evidence="1">The sequence shown here is derived from an EMBL/GenBank/DDBJ whole genome shotgun (WGS) entry which is preliminary data.</text>
</comment>
<sequence>MPYPCNAVLCSALISTIFFEDRRDLDSSGPIRPSHHETCSRSRETDGDWISTSAVGSSWFCSPALFSDFIGVGPNAMGSTETGCTVTTVGSCRITAVSPSLPAVVKAVDSRLFLTDHFPISLILVHQLSGPQEMKTKSRSRISALFSDFICVAPNAMGSMETGCTVTAVDSCRIAAVSLSLPAVVKAVDVKLGNDPFISLGSSDIWTADDEDKVSFSDIVFDINDIDVYSFCNGNIFFVKPYNNFQLFLNFILCKYNTSQKGPGVRTPLPMIDLVEGYYYEDHRHYSRKIRRNRFNGSVYLLTPLPLDFLTTWIYLPTFFIQRYLRILKAVTVKKTFKRPH</sequence>
<evidence type="ECO:0000313" key="1">
    <source>
        <dbReference type="EMBL" id="KAE9539853.1"/>
    </source>
</evidence>